<organism evidence="1">
    <name type="scientific">hydrothermal vent metagenome</name>
    <dbReference type="NCBI Taxonomy" id="652676"/>
    <lineage>
        <taxon>unclassified sequences</taxon>
        <taxon>metagenomes</taxon>
        <taxon>ecological metagenomes</taxon>
    </lineage>
</organism>
<dbReference type="EMBL" id="UOFL01000185">
    <property type="protein sequence ID" value="VAW79926.1"/>
    <property type="molecule type" value="Genomic_DNA"/>
</dbReference>
<dbReference type="AlphaFoldDB" id="A0A3B0ZGU4"/>
<gene>
    <name evidence="1" type="ORF">MNBD_GAMMA12-2686</name>
</gene>
<evidence type="ECO:0000313" key="1">
    <source>
        <dbReference type="EMBL" id="VAW79926.1"/>
    </source>
</evidence>
<sequence>MNNHAIGDPIKRRCVIHGVLKDFLPTDEHMQVLWVLEKEYSQHISLPILEFIDQIEHISPLGGRKKQLRDRLTKELYFSEDPGEDPWEAMVRYKRIAELQYIKQQPPEPALPEEPKINPAIDLAETIDVPILTDMVPVELLIFSEMMKHLNRHYDIAAKGYIQKYYGFLINEMSEVALSPEGEAALTAWCHHNGELDFIDLISEQDMSNILHISYLWGCEFLGPEHTDKIYARCVHEVEQLPEAEHFPPSELL</sequence>
<reference evidence="1" key="1">
    <citation type="submission" date="2018-06" db="EMBL/GenBank/DDBJ databases">
        <authorList>
            <person name="Zhirakovskaya E."/>
        </authorList>
    </citation>
    <scope>NUCLEOTIDE SEQUENCE</scope>
</reference>
<name>A0A3B0ZGU4_9ZZZZ</name>
<accession>A0A3B0ZGU4</accession>
<protein>
    <submittedName>
        <fullName evidence="1">Uncharacterized protein</fullName>
    </submittedName>
</protein>
<proteinExistence type="predicted"/>